<keyword evidence="3 8" id="KW-0699">rRNA-binding</keyword>
<proteinExistence type="inferred from homology"/>
<keyword evidence="11" id="KW-1185">Reference proteome</keyword>
<dbReference type="RefSeq" id="WP_330974515.1">
    <property type="nucleotide sequence ID" value="NZ_JAZGLY010000003.1"/>
</dbReference>
<dbReference type="InterPro" id="IPR036510">
    <property type="entry name" value="Ribosomal_bS20_sf"/>
</dbReference>
<dbReference type="Pfam" id="PF01649">
    <property type="entry name" value="Ribosomal_S20p"/>
    <property type="match status" value="1"/>
</dbReference>
<keyword evidence="6 8" id="KW-0687">Ribonucleoprotein</keyword>
<evidence type="ECO:0000313" key="11">
    <source>
        <dbReference type="Proteomes" id="UP001357452"/>
    </source>
</evidence>
<comment type="caution">
    <text evidence="10">The sequence shown here is derived from an EMBL/GenBank/DDBJ whole genome shotgun (WGS) entry which is preliminary data.</text>
</comment>
<evidence type="ECO:0000256" key="2">
    <source>
        <dbReference type="ARBA" id="ARBA00007634"/>
    </source>
</evidence>
<dbReference type="Gene3D" id="1.20.58.110">
    <property type="entry name" value="Ribosomal protein S20"/>
    <property type="match status" value="1"/>
</dbReference>
<accession>A0ABU7RGH1</accession>
<dbReference type="SUPFAM" id="SSF46992">
    <property type="entry name" value="Ribosomal protein S20"/>
    <property type="match status" value="1"/>
</dbReference>
<keyword evidence="5 8" id="KW-0689">Ribosomal protein</keyword>
<comment type="function">
    <text evidence="1 8">Binds directly to 16S ribosomal RNA.</text>
</comment>
<evidence type="ECO:0000256" key="1">
    <source>
        <dbReference type="ARBA" id="ARBA00003134"/>
    </source>
</evidence>
<keyword evidence="4 8" id="KW-0694">RNA-binding</keyword>
<organism evidence="10 11">
    <name type="scientific">Niabella digestorum</name>
    <dbReference type="NCBI Taxonomy" id="3117701"/>
    <lineage>
        <taxon>Bacteria</taxon>
        <taxon>Pseudomonadati</taxon>
        <taxon>Bacteroidota</taxon>
        <taxon>Chitinophagia</taxon>
        <taxon>Chitinophagales</taxon>
        <taxon>Chitinophagaceae</taxon>
        <taxon>Niabella</taxon>
    </lineage>
</organism>
<protein>
    <recommendedName>
        <fullName evidence="7 8">Small ribosomal subunit protein bS20</fullName>
    </recommendedName>
</protein>
<evidence type="ECO:0000256" key="5">
    <source>
        <dbReference type="ARBA" id="ARBA00022980"/>
    </source>
</evidence>
<evidence type="ECO:0000256" key="4">
    <source>
        <dbReference type="ARBA" id="ARBA00022884"/>
    </source>
</evidence>
<sequence length="89" mass="9904">MANHKATKKDARQAAKRRERNRYYSKTTRNAIRKLRAVTDANEASEKLPSVMSMIDKLAKRGVIHRNKAANLKSKLAKKINSLAGAAGN</sequence>
<dbReference type="PANTHER" id="PTHR33398">
    <property type="entry name" value="30S RIBOSOMAL PROTEIN S20"/>
    <property type="match status" value="1"/>
</dbReference>
<evidence type="ECO:0000313" key="10">
    <source>
        <dbReference type="EMBL" id="MEE6187106.1"/>
    </source>
</evidence>
<comment type="similarity">
    <text evidence="2 8">Belongs to the bacterial ribosomal protein bS20 family.</text>
</comment>
<evidence type="ECO:0000256" key="7">
    <source>
        <dbReference type="ARBA" id="ARBA00035136"/>
    </source>
</evidence>
<dbReference type="NCBIfam" id="TIGR00029">
    <property type="entry name" value="S20"/>
    <property type="match status" value="1"/>
</dbReference>
<evidence type="ECO:0000256" key="9">
    <source>
        <dbReference type="SAM" id="MobiDB-lite"/>
    </source>
</evidence>
<dbReference type="EMBL" id="JAZGLY010000003">
    <property type="protein sequence ID" value="MEE6187106.1"/>
    <property type="molecule type" value="Genomic_DNA"/>
</dbReference>
<evidence type="ECO:0000256" key="3">
    <source>
        <dbReference type="ARBA" id="ARBA00022730"/>
    </source>
</evidence>
<dbReference type="InterPro" id="IPR002583">
    <property type="entry name" value="Ribosomal_bS20"/>
</dbReference>
<gene>
    <name evidence="8 10" type="primary">rpsT</name>
    <name evidence="10" type="ORF">V2H41_07460</name>
</gene>
<dbReference type="GO" id="GO:0005840">
    <property type="term" value="C:ribosome"/>
    <property type="evidence" value="ECO:0007669"/>
    <property type="project" value="UniProtKB-KW"/>
</dbReference>
<name>A0ABU7RGH1_9BACT</name>
<feature type="region of interest" description="Disordered" evidence="9">
    <location>
        <begin position="1"/>
        <end position="23"/>
    </location>
</feature>
<evidence type="ECO:0000256" key="8">
    <source>
        <dbReference type="HAMAP-Rule" id="MF_00500"/>
    </source>
</evidence>
<reference evidence="10 11" key="1">
    <citation type="submission" date="2024-01" db="EMBL/GenBank/DDBJ databases">
        <title>Niabella digestum sp. nov., isolated from waste digestion system.</title>
        <authorList>
            <person name="Zhang L."/>
        </authorList>
    </citation>
    <scope>NUCLEOTIDE SEQUENCE [LARGE SCALE GENOMIC DNA]</scope>
    <source>
        <strain evidence="10 11">A18</strain>
    </source>
</reference>
<dbReference type="Proteomes" id="UP001357452">
    <property type="component" value="Unassembled WGS sequence"/>
</dbReference>
<dbReference type="HAMAP" id="MF_00500">
    <property type="entry name" value="Ribosomal_bS20"/>
    <property type="match status" value="1"/>
</dbReference>
<evidence type="ECO:0000256" key="6">
    <source>
        <dbReference type="ARBA" id="ARBA00023274"/>
    </source>
</evidence>
<dbReference type="PANTHER" id="PTHR33398:SF1">
    <property type="entry name" value="SMALL RIBOSOMAL SUBUNIT PROTEIN BS20C"/>
    <property type="match status" value="1"/>
</dbReference>